<evidence type="ECO:0000256" key="1">
    <source>
        <dbReference type="ARBA" id="ARBA00023015"/>
    </source>
</evidence>
<keyword evidence="1" id="KW-0805">Transcription regulation</keyword>
<dbReference type="GO" id="GO:0000976">
    <property type="term" value="F:transcription cis-regulatory region binding"/>
    <property type="evidence" value="ECO:0007669"/>
    <property type="project" value="TreeGrafter"/>
</dbReference>
<organism evidence="7 8">
    <name type="scientific">Hyalangium minutum</name>
    <dbReference type="NCBI Taxonomy" id="394096"/>
    <lineage>
        <taxon>Bacteria</taxon>
        <taxon>Pseudomonadati</taxon>
        <taxon>Myxococcota</taxon>
        <taxon>Myxococcia</taxon>
        <taxon>Myxococcales</taxon>
        <taxon>Cystobacterineae</taxon>
        <taxon>Archangiaceae</taxon>
        <taxon>Hyalangium</taxon>
    </lineage>
</organism>
<dbReference type="InterPro" id="IPR050109">
    <property type="entry name" value="HTH-type_TetR-like_transc_reg"/>
</dbReference>
<feature type="domain" description="HTH tetR-type" evidence="6">
    <location>
        <begin position="36"/>
        <end position="96"/>
    </location>
</feature>
<feature type="compositionally biased region" description="Pro residues" evidence="5">
    <location>
        <begin position="10"/>
        <end position="24"/>
    </location>
</feature>
<dbReference type="STRING" id="394096.DB31_3776"/>
<evidence type="ECO:0000256" key="2">
    <source>
        <dbReference type="ARBA" id="ARBA00023125"/>
    </source>
</evidence>
<gene>
    <name evidence="7" type="ORF">DB31_3776</name>
</gene>
<proteinExistence type="predicted"/>
<keyword evidence="8" id="KW-1185">Reference proteome</keyword>
<feature type="DNA-binding region" description="H-T-H motif" evidence="4">
    <location>
        <begin position="59"/>
        <end position="78"/>
    </location>
</feature>
<protein>
    <submittedName>
        <fullName evidence="7">Transcriptional regulator, TetR family protein</fullName>
    </submittedName>
</protein>
<comment type="caution">
    <text evidence="7">The sequence shown here is derived from an EMBL/GenBank/DDBJ whole genome shotgun (WGS) entry which is preliminary data.</text>
</comment>
<dbReference type="RefSeq" id="WP_044196912.1">
    <property type="nucleotide sequence ID" value="NZ_JMCB01000020.1"/>
</dbReference>
<dbReference type="PROSITE" id="PS01081">
    <property type="entry name" value="HTH_TETR_1"/>
    <property type="match status" value="1"/>
</dbReference>
<evidence type="ECO:0000259" key="6">
    <source>
        <dbReference type="PROSITE" id="PS50977"/>
    </source>
</evidence>
<evidence type="ECO:0000256" key="4">
    <source>
        <dbReference type="PROSITE-ProRule" id="PRU00335"/>
    </source>
</evidence>
<dbReference type="SUPFAM" id="SSF46689">
    <property type="entry name" value="Homeodomain-like"/>
    <property type="match status" value="1"/>
</dbReference>
<dbReference type="Gene3D" id="1.10.357.10">
    <property type="entry name" value="Tetracycline Repressor, domain 2"/>
    <property type="match status" value="1"/>
</dbReference>
<dbReference type="AlphaFoldDB" id="A0A085W4P9"/>
<dbReference type="InterPro" id="IPR001647">
    <property type="entry name" value="HTH_TetR"/>
</dbReference>
<dbReference type="PRINTS" id="PR00455">
    <property type="entry name" value="HTHTETR"/>
</dbReference>
<dbReference type="PANTHER" id="PTHR30055">
    <property type="entry name" value="HTH-TYPE TRANSCRIPTIONAL REGULATOR RUTR"/>
    <property type="match status" value="1"/>
</dbReference>
<name>A0A085W4P9_9BACT</name>
<dbReference type="EMBL" id="JMCB01000020">
    <property type="protein sequence ID" value="KFE62662.1"/>
    <property type="molecule type" value="Genomic_DNA"/>
</dbReference>
<dbReference type="InterPro" id="IPR023772">
    <property type="entry name" value="DNA-bd_HTH_TetR-type_CS"/>
</dbReference>
<feature type="region of interest" description="Disordered" evidence="5">
    <location>
        <begin position="1"/>
        <end position="38"/>
    </location>
</feature>
<dbReference type="PATRIC" id="fig|394096.3.peg.7511"/>
<sequence>MSTRRNPHRPSVPTPPAASPPARPGPQGGARDKNRRERMKALSEAGLRLFVERGLEGVTIDDITQAAGVAKGTFYRYFEDQTALVDALLEPARRELLNGMEACGQALAVARDVEAMFDAYRAMAAVIASALLQYPDVVRLYLQECRGPAVGARVKVVEMARLISRHAVDITEKSHTYGLLRPIRPAVSGLAVVGAVERLLLAVLSGEDIGNPLELPDALTTLVLDGLRLPLEIAPGRRKMDGKPGRP</sequence>
<evidence type="ECO:0000256" key="5">
    <source>
        <dbReference type="SAM" id="MobiDB-lite"/>
    </source>
</evidence>
<dbReference type="GO" id="GO:0003700">
    <property type="term" value="F:DNA-binding transcription factor activity"/>
    <property type="evidence" value="ECO:0007669"/>
    <property type="project" value="TreeGrafter"/>
</dbReference>
<evidence type="ECO:0000313" key="8">
    <source>
        <dbReference type="Proteomes" id="UP000028725"/>
    </source>
</evidence>
<dbReference type="Pfam" id="PF00440">
    <property type="entry name" value="TetR_N"/>
    <property type="match status" value="1"/>
</dbReference>
<dbReference type="PROSITE" id="PS50977">
    <property type="entry name" value="HTH_TETR_2"/>
    <property type="match status" value="1"/>
</dbReference>
<dbReference type="Proteomes" id="UP000028725">
    <property type="component" value="Unassembled WGS sequence"/>
</dbReference>
<evidence type="ECO:0000256" key="3">
    <source>
        <dbReference type="ARBA" id="ARBA00023163"/>
    </source>
</evidence>
<dbReference type="OrthoDB" id="6430772at2"/>
<accession>A0A085W4P9</accession>
<dbReference type="InterPro" id="IPR009057">
    <property type="entry name" value="Homeodomain-like_sf"/>
</dbReference>
<evidence type="ECO:0000313" key="7">
    <source>
        <dbReference type="EMBL" id="KFE62662.1"/>
    </source>
</evidence>
<dbReference type="PANTHER" id="PTHR30055:SF234">
    <property type="entry name" value="HTH-TYPE TRANSCRIPTIONAL REGULATOR BETI"/>
    <property type="match status" value="1"/>
</dbReference>
<keyword evidence="3" id="KW-0804">Transcription</keyword>
<keyword evidence="2 4" id="KW-0238">DNA-binding</keyword>
<reference evidence="7 8" key="1">
    <citation type="submission" date="2014-04" db="EMBL/GenBank/DDBJ databases">
        <title>Genome assembly of Hyalangium minutum DSM 14724.</title>
        <authorList>
            <person name="Sharma G."/>
            <person name="Subramanian S."/>
        </authorList>
    </citation>
    <scope>NUCLEOTIDE SEQUENCE [LARGE SCALE GENOMIC DNA]</scope>
    <source>
        <strain evidence="7 8">DSM 14724</strain>
    </source>
</reference>